<proteinExistence type="inferred from homology"/>
<evidence type="ECO:0000256" key="6">
    <source>
        <dbReference type="ARBA" id="ARBA00022741"/>
    </source>
</evidence>
<feature type="binding site" evidence="17">
    <location>
        <begin position="425"/>
        <end position="429"/>
    </location>
    <ligand>
        <name>AMP</name>
        <dbReference type="ChEBI" id="CHEBI:456215"/>
    </ligand>
</feature>
<evidence type="ECO:0000256" key="17">
    <source>
        <dbReference type="HAMAP-Rule" id="MF_01965"/>
    </source>
</evidence>
<evidence type="ECO:0000256" key="19">
    <source>
        <dbReference type="PIRNR" id="PIRNR017184"/>
    </source>
</evidence>
<organism evidence="22 23">
    <name type="scientific">Desulfatitalea alkaliphila</name>
    <dbReference type="NCBI Taxonomy" id="2929485"/>
    <lineage>
        <taxon>Bacteria</taxon>
        <taxon>Pseudomonadati</taxon>
        <taxon>Thermodesulfobacteriota</taxon>
        <taxon>Desulfobacteria</taxon>
        <taxon>Desulfobacterales</taxon>
        <taxon>Desulfosarcinaceae</taxon>
        <taxon>Desulfatitalea</taxon>
    </lineage>
</organism>
<dbReference type="HAMAP" id="MF_01965">
    <property type="entry name" value="NADHX_dehydratase"/>
    <property type="match status" value="1"/>
</dbReference>
<comment type="catalytic activity">
    <reaction evidence="1 18 19">
        <text>(6R)-NADHX = (6S)-NADHX</text>
        <dbReference type="Rhea" id="RHEA:32215"/>
        <dbReference type="ChEBI" id="CHEBI:64074"/>
        <dbReference type="ChEBI" id="CHEBI:64075"/>
        <dbReference type="EC" id="5.1.99.6"/>
    </reaction>
</comment>
<dbReference type="Proteomes" id="UP001165427">
    <property type="component" value="Unassembled WGS sequence"/>
</dbReference>
<dbReference type="GO" id="GO:0110051">
    <property type="term" value="P:metabolite repair"/>
    <property type="evidence" value="ECO:0007669"/>
    <property type="project" value="TreeGrafter"/>
</dbReference>
<keyword evidence="13" id="KW-0511">Multifunctional enzyme</keyword>
<dbReference type="HAMAP" id="MF_01966">
    <property type="entry name" value="NADHX_epimerase"/>
    <property type="match status" value="1"/>
</dbReference>
<dbReference type="Gene3D" id="3.40.50.10260">
    <property type="entry name" value="YjeF N-terminal domain"/>
    <property type="match status" value="1"/>
</dbReference>
<dbReference type="GO" id="GO:0052856">
    <property type="term" value="F:NAD(P)HX epimerase activity"/>
    <property type="evidence" value="ECO:0007669"/>
    <property type="project" value="UniProtKB-UniRule"/>
</dbReference>
<evidence type="ECO:0000256" key="3">
    <source>
        <dbReference type="ARBA" id="ARBA00006001"/>
    </source>
</evidence>
<name>A0AA41R4H8_9BACT</name>
<dbReference type="PROSITE" id="PS51383">
    <property type="entry name" value="YJEF_C_3"/>
    <property type="match status" value="1"/>
</dbReference>
<dbReference type="InterPro" id="IPR030677">
    <property type="entry name" value="Nnr"/>
</dbReference>
<feature type="binding site" evidence="17">
    <location>
        <position position="337"/>
    </location>
    <ligand>
        <name>(6S)-NADPHX</name>
        <dbReference type="ChEBI" id="CHEBI:64076"/>
    </ligand>
</feature>
<feature type="binding site" evidence="17">
    <location>
        <position position="454"/>
    </location>
    <ligand>
        <name>AMP</name>
        <dbReference type="ChEBI" id="CHEBI:456215"/>
    </ligand>
</feature>
<keyword evidence="7 17" id="KW-0067">ATP-binding</keyword>
<dbReference type="Pfam" id="PF01256">
    <property type="entry name" value="Carb_kinase"/>
    <property type="match status" value="1"/>
</dbReference>
<feature type="binding site" evidence="18">
    <location>
        <begin position="135"/>
        <end position="141"/>
    </location>
    <ligand>
        <name>(6S)-NADPHX</name>
        <dbReference type="ChEBI" id="CHEBI:64076"/>
    </ligand>
</feature>
<keyword evidence="12 17" id="KW-0456">Lyase</keyword>
<comment type="caution">
    <text evidence="18">Lacks conserved residue(s) required for the propagation of feature annotation.</text>
</comment>
<dbReference type="PANTHER" id="PTHR12592:SF0">
    <property type="entry name" value="ATP-DEPENDENT (S)-NAD(P)H-HYDRATE DEHYDRATASE"/>
    <property type="match status" value="1"/>
</dbReference>
<evidence type="ECO:0000256" key="9">
    <source>
        <dbReference type="ARBA" id="ARBA00022958"/>
    </source>
</evidence>
<keyword evidence="9 18" id="KW-0630">Potassium</keyword>
<comment type="catalytic activity">
    <reaction evidence="15 17 19">
        <text>(6S)-NADHX + ADP = AMP + phosphate + NADH + H(+)</text>
        <dbReference type="Rhea" id="RHEA:32223"/>
        <dbReference type="ChEBI" id="CHEBI:15378"/>
        <dbReference type="ChEBI" id="CHEBI:43474"/>
        <dbReference type="ChEBI" id="CHEBI:57945"/>
        <dbReference type="ChEBI" id="CHEBI:64074"/>
        <dbReference type="ChEBI" id="CHEBI:456215"/>
        <dbReference type="ChEBI" id="CHEBI:456216"/>
        <dbReference type="EC" id="4.2.1.136"/>
    </reaction>
</comment>
<keyword evidence="5 18" id="KW-0479">Metal-binding</keyword>
<comment type="similarity">
    <text evidence="4 19">In the C-terminal section; belongs to the NnrD/CARKD family.</text>
</comment>
<feature type="domain" description="YjeF C-terminal" evidence="20">
    <location>
        <begin position="231"/>
        <end position="513"/>
    </location>
</feature>
<keyword evidence="23" id="KW-1185">Reference proteome</keyword>
<dbReference type="GO" id="GO:0046496">
    <property type="term" value="P:nicotinamide nucleotide metabolic process"/>
    <property type="evidence" value="ECO:0007669"/>
    <property type="project" value="UniProtKB-UniRule"/>
</dbReference>
<comment type="cofactor">
    <cofactor evidence="17">
        <name>Mg(2+)</name>
        <dbReference type="ChEBI" id="CHEBI:18420"/>
    </cofactor>
</comment>
<reference evidence="22" key="1">
    <citation type="submission" date="2022-04" db="EMBL/GenBank/DDBJ databases">
        <title>Desulfatitalea alkaliphila sp. nov., a novel anaerobic sulfate-reducing bacterium isolated from terrestrial mud volcano, Taman Peninsula, Russia.</title>
        <authorList>
            <person name="Khomyakova M.A."/>
            <person name="Merkel A.Y."/>
            <person name="Slobodkin A.I."/>
        </authorList>
    </citation>
    <scope>NUCLEOTIDE SEQUENCE</scope>
    <source>
        <strain evidence="22">M08but</strain>
    </source>
</reference>
<gene>
    <name evidence="17" type="primary">nnrD</name>
    <name evidence="18" type="synonym">nnrE</name>
    <name evidence="22" type="ORF">MRX98_08715</name>
</gene>
<evidence type="ECO:0000256" key="12">
    <source>
        <dbReference type="ARBA" id="ARBA00023239"/>
    </source>
</evidence>
<feature type="binding site" evidence="18">
    <location>
        <position position="167"/>
    </location>
    <ligand>
        <name>K(+)</name>
        <dbReference type="ChEBI" id="CHEBI:29103"/>
    </ligand>
</feature>
<dbReference type="InterPro" id="IPR000631">
    <property type="entry name" value="CARKD"/>
</dbReference>
<keyword evidence="8 17" id="KW-0521">NADP</keyword>
<dbReference type="InterPro" id="IPR036652">
    <property type="entry name" value="YjeF_N_dom_sf"/>
</dbReference>
<dbReference type="CDD" id="cd01171">
    <property type="entry name" value="YXKO-related"/>
    <property type="match status" value="1"/>
</dbReference>
<comment type="function">
    <text evidence="14 19">Bifunctional enzyme that catalyzes the epimerization of the S- and R-forms of NAD(P)HX and the dehydration of the S-form of NAD(P)HX at the expense of ADP, which is converted to AMP. This allows the repair of both epimers of NAD(P)HX, a damaged form of NAD(P)H that is a result of enzymatic or heat-dependent hydration.</text>
</comment>
<protein>
    <recommendedName>
        <fullName evidence="19">Bifunctional NAD(P)H-hydrate repair enzyme</fullName>
    </recommendedName>
    <alternativeName>
        <fullName evidence="19">Nicotinamide nucleotide repair protein</fullName>
    </alternativeName>
    <domain>
        <recommendedName>
            <fullName evidence="19">ADP-dependent (S)-NAD(P)H-hydrate dehydratase</fullName>
            <ecNumber evidence="19">4.2.1.136</ecNumber>
        </recommendedName>
        <alternativeName>
            <fullName evidence="19">ADP-dependent NAD(P)HX dehydratase</fullName>
        </alternativeName>
    </domain>
    <domain>
        <recommendedName>
            <fullName evidence="19">NAD(P)H-hydrate epimerase</fullName>
            <ecNumber evidence="19">5.1.99.6</ecNumber>
        </recommendedName>
    </domain>
</protein>
<dbReference type="InterPro" id="IPR029056">
    <property type="entry name" value="Ribokinase-like"/>
</dbReference>
<comment type="similarity">
    <text evidence="3 19">In the N-terminal section; belongs to the NnrE/AIBP family.</text>
</comment>
<comment type="function">
    <text evidence="17">Catalyzes the dehydration of the S-form of NAD(P)HX at the expense of ADP, which is converted to AMP. Together with NAD(P)HX epimerase, which catalyzes the epimerization of the S- and R-forms, the enzyme allows the repair of both epimers of NAD(P)HX, a damaged form of NAD(P)H that is a result of enzymatic or heat-dependent hydration.</text>
</comment>
<comment type="caution">
    <text evidence="22">The sequence shown here is derived from an EMBL/GenBank/DDBJ whole genome shotgun (WGS) entry which is preliminary data.</text>
</comment>
<feature type="binding site" evidence="18">
    <location>
        <position position="131"/>
    </location>
    <ligand>
        <name>K(+)</name>
        <dbReference type="ChEBI" id="CHEBI:29103"/>
    </ligand>
</feature>
<feature type="binding site" evidence="18">
    <location>
        <position position="164"/>
    </location>
    <ligand>
        <name>(6S)-NADPHX</name>
        <dbReference type="ChEBI" id="CHEBI:64076"/>
    </ligand>
</feature>
<dbReference type="InterPro" id="IPR017953">
    <property type="entry name" value="Carbohydrate_kinase_pred_CS"/>
</dbReference>
<evidence type="ECO:0000256" key="13">
    <source>
        <dbReference type="ARBA" id="ARBA00023268"/>
    </source>
</evidence>
<evidence type="ECO:0000259" key="21">
    <source>
        <dbReference type="PROSITE" id="PS51385"/>
    </source>
</evidence>
<evidence type="ECO:0000256" key="15">
    <source>
        <dbReference type="ARBA" id="ARBA00048238"/>
    </source>
</evidence>
<comment type="cofactor">
    <cofactor evidence="18 19">
        <name>K(+)</name>
        <dbReference type="ChEBI" id="CHEBI:29103"/>
    </cofactor>
    <text evidence="18 19">Binds 1 potassium ion per subunit.</text>
</comment>
<dbReference type="PANTHER" id="PTHR12592">
    <property type="entry name" value="ATP-DEPENDENT (S)-NAD(P)H-HYDRATE DEHYDRATASE FAMILY MEMBER"/>
    <property type="match status" value="1"/>
</dbReference>
<evidence type="ECO:0000256" key="7">
    <source>
        <dbReference type="ARBA" id="ARBA00022840"/>
    </source>
</evidence>
<keyword evidence="6 17" id="KW-0547">Nucleotide-binding</keyword>
<evidence type="ECO:0000256" key="8">
    <source>
        <dbReference type="ARBA" id="ARBA00022857"/>
    </source>
</evidence>
<feature type="binding site" evidence="17">
    <location>
        <position position="455"/>
    </location>
    <ligand>
        <name>(6S)-NADPHX</name>
        <dbReference type="ChEBI" id="CHEBI:64076"/>
    </ligand>
</feature>
<evidence type="ECO:0000256" key="11">
    <source>
        <dbReference type="ARBA" id="ARBA00023235"/>
    </source>
</evidence>
<dbReference type="NCBIfam" id="TIGR00196">
    <property type="entry name" value="yjeF_cterm"/>
    <property type="match status" value="1"/>
</dbReference>
<keyword evidence="11 18" id="KW-0413">Isomerase</keyword>
<dbReference type="GO" id="GO:0052855">
    <property type="term" value="F:ADP-dependent NAD(P)H-hydrate dehydratase activity"/>
    <property type="evidence" value="ECO:0007669"/>
    <property type="project" value="UniProtKB-UniRule"/>
</dbReference>
<evidence type="ECO:0000256" key="1">
    <source>
        <dbReference type="ARBA" id="ARBA00000013"/>
    </source>
</evidence>
<dbReference type="InterPro" id="IPR004443">
    <property type="entry name" value="YjeF_N_dom"/>
</dbReference>
<evidence type="ECO:0000256" key="2">
    <source>
        <dbReference type="ARBA" id="ARBA00000909"/>
    </source>
</evidence>
<dbReference type="SUPFAM" id="SSF64153">
    <property type="entry name" value="YjeF N-terminal domain-like"/>
    <property type="match status" value="1"/>
</dbReference>
<keyword evidence="10 17" id="KW-0520">NAD</keyword>
<evidence type="ECO:0000256" key="14">
    <source>
        <dbReference type="ARBA" id="ARBA00025153"/>
    </source>
</evidence>
<sequence>MIVVTAAEMQAMDRKTIDEIGIPGRVLMENAGRGATRAFLEHIYRNGARPVGVLAGRGNNGGDGLVMARYLARMGVEVRIFLTSTRDRLQGDAAANDRLLSALNIPVTEIPDAAAFAACQGAMRHCGYWIDALFGTGLNSDVRGYLRDVIQFVNQLQKPLLAVDIPSGLHSDTGHPCGVCIQATVTATFGHPKIGHLLQPGAGFCGRLVLIDIGIPPLITQWADPRQRLITGRAVRRWLPRRASDSHKGHTGHLLVVAGAAGKTGAAIMSAQAALRVGAGLVTLAAPQSLSPILEGRLIEAMTWPVPDNGQGQWPSEAFTAIEQAAMEKRCIAIGPGMGTSTAARDLVRRVASALDLPLVIDADGLNNLVGGLAVLAGRSAPTILTPHPGEMARLLDQSVAAVQHDRMAAVRRLARQTRSHVILKGARSLVADPDGKVWINPTGNTGMASGGMGDVLTGAVAGLLAQGLQPSQAAGAAVFLHGLSADLLSEEASRGYLATEVMDALPLAMQRIFDNPPAPPVEQPLL</sequence>
<comment type="catalytic activity">
    <reaction evidence="16 17 19">
        <text>(6S)-NADPHX + ADP = AMP + phosphate + NADPH + H(+)</text>
        <dbReference type="Rhea" id="RHEA:32235"/>
        <dbReference type="ChEBI" id="CHEBI:15378"/>
        <dbReference type="ChEBI" id="CHEBI:43474"/>
        <dbReference type="ChEBI" id="CHEBI:57783"/>
        <dbReference type="ChEBI" id="CHEBI:64076"/>
        <dbReference type="ChEBI" id="CHEBI:456215"/>
        <dbReference type="ChEBI" id="CHEBI:456216"/>
        <dbReference type="EC" id="4.2.1.136"/>
    </reaction>
</comment>
<comment type="catalytic activity">
    <reaction evidence="2 18 19">
        <text>(6R)-NADPHX = (6S)-NADPHX</text>
        <dbReference type="Rhea" id="RHEA:32227"/>
        <dbReference type="ChEBI" id="CHEBI:64076"/>
        <dbReference type="ChEBI" id="CHEBI:64077"/>
        <dbReference type="EC" id="5.1.99.6"/>
    </reaction>
</comment>
<evidence type="ECO:0000256" key="5">
    <source>
        <dbReference type="ARBA" id="ARBA00022723"/>
    </source>
</evidence>
<evidence type="ECO:0000256" key="4">
    <source>
        <dbReference type="ARBA" id="ARBA00009524"/>
    </source>
</evidence>
<dbReference type="EC" id="5.1.99.6" evidence="19"/>
<feature type="binding site" evidence="17">
    <location>
        <position position="388"/>
    </location>
    <ligand>
        <name>(6S)-NADPHX</name>
        <dbReference type="ChEBI" id="CHEBI:64076"/>
    </ligand>
</feature>
<comment type="function">
    <text evidence="18">Catalyzes the epimerization of the S- and R-forms of NAD(P)HX, a damaged form of NAD(P)H that is a result of enzymatic or heat-dependent hydration. This is a prerequisite for the S-specific NAD(P)H-hydrate dehydratase to allow the repair of both epimers of NAD(P)HX.</text>
</comment>
<dbReference type="PIRSF" id="PIRSF017184">
    <property type="entry name" value="Nnr"/>
    <property type="match status" value="1"/>
</dbReference>
<dbReference type="GO" id="GO:0005524">
    <property type="term" value="F:ATP binding"/>
    <property type="evidence" value="ECO:0007669"/>
    <property type="project" value="UniProtKB-UniRule"/>
</dbReference>
<evidence type="ECO:0000256" key="16">
    <source>
        <dbReference type="ARBA" id="ARBA00049209"/>
    </source>
</evidence>
<evidence type="ECO:0000313" key="23">
    <source>
        <dbReference type="Proteomes" id="UP001165427"/>
    </source>
</evidence>
<comment type="subunit">
    <text evidence="17">Homotetramer.</text>
</comment>
<dbReference type="PROSITE" id="PS01050">
    <property type="entry name" value="YJEF_C_2"/>
    <property type="match status" value="1"/>
</dbReference>
<evidence type="ECO:0000259" key="20">
    <source>
        <dbReference type="PROSITE" id="PS51383"/>
    </source>
</evidence>
<dbReference type="RefSeq" id="WP_246905682.1">
    <property type="nucleotide sequence ID" value="NZ_JALJRB010000007.1"/>
</dbReference>
<evidence type="ECO:0000256" key="18">
    <source>
        <dbReference type="HAMAP-Rule" id="MF_01966"/>
    </source>
</evidence>
<feature type="binding site" evidence="18">
    <location>
        <begin position="59"/>
        <end position="63"/>
    </location>
    <ligand>
        <name>(6S)-NADPHX</name>
        <dbReference type="ChEBI" id="CHEBI:64076"/>
    </ligand>
</feature>
<dbReference type="EC" id="4.2.1.136" evidence="19"/>
<dbReference type="NCBIfam" id="TIGR00197">
    <property type="entry name" value="yjeF_nterm"/>
    <property type="match status" value="1"/>
</dbReference>
<dbReference type="SUPFAM" id="SSF53613">
    <property type="entry name" value="Ribokinase-like"/>
    <property type="match status" value="1"/>
</dbReference>
<dbReference type="AlphaFoldDB" id="A0AA41R4H8"/>
<comment type="similarity">
    <text evidence="17">Belongs to the NnrD/CARKD family.</text>
</comment>
<dbReference type="PROSITE" id="PS51385">
    <property type="entry name" value="YJEF_N"/>
    <property type="match status" value="1"/>
</dbReference>
<feature type="domain" description="YjeF N-terminal" evidence="21">
    <location>
        <begin position="9"/>
        <end position="221"/>
    </location>
</feature>
<accession>A0AA41R4H8</accession>
<evidence type="ECO:0000256" key="10">
    <source>
        <dbReference type="ARBA" id="ARBA00023027"/>
    </source>
</evidence>
<feature type="binding site" evidence="18">
    <location>
        <position position="60"/>
    </location>
    <ligand>
        <name>K(+)</name>
        <dbReference type="ChEBI" id="CHEBI:29103"/>
    </ligand>
</feature>
<feature type="binding site" evidence="17">
    <location>
        <position position="266"/>
    </location>
    <ligand>
        <name>(6S)-NADPHX</name>
        <dbReference type="ChEBI" id="CHEBI:64076"/>
    </ligand>
</feature>
<dbReference type="Gene3D" id="3.40.1190.20">
    <property type="match status" value="1"/>
</dbReference>
<dbReference type="Pfam" id="PF03853">
    <property type="entry name" value="YjeF_N"/>
    <property type="match status" value="1"/>
</dbReference>
<comment type="similarity">
    <text evidence="18">Belongs to the NnrE/AIBP family.</text>
</comment>
<evidence type="ECO:0000313" key="22">
    <source>
        <dbReference type="EMBL" id="MCJ8500651.1"/>
    </source>
</evidence>
<dbReference type="GO" id="GO:0046872">
    <property type="term" value="F:metal ion binding"/>
    <property type="evidence" value="ECO:0007669"/>
    <property type="project" value="UniProtKB-UniRule"/>
</dbReference>
<dbReference type="EMBL" id="JALJRB010000007">
    <property type="protein sequence ID" value="MCJ8500651.1"/>
    <property type="molecule type" value="Genomic_DNA"/>
</dbReference>